<reference evidence="2 3" key="1">
    <citation type="journal article" date="2011" name="J. Bacteriol.">
        <title>Complete genome sequence of Burkholderia gladioli BSR3.</title>
        <authorList>
            <person name="Seo Y.S."/>
            <person name="Lim J."/>
            <person name="Choi B.S."/>
            <person name="Kim H."/>
            <person name="Goo E."/>
            <person name="Lee B."/>
            <person name="Lim J.S."/>
            <person name="Choi I.Y."/>
            <person name="Moon J.S."/>
            <person name="Kim J."/>
            <person name="Hwang I."/>
        </authorList>
    </citation>
    <scope>NUCLEOTIDE SEQUENCE [LARGE SCALE GENOMIC DNA]</scope>
    <source>
        <strain evidence="2 3">BSR3</strain>
    </source>
</reference>
<feature type="domain" description="IrrE N-terminal-like" evidence="1">
    <location>
        <begin position="96"/>
        <end position="144"/>
    </location>
</feature>
<dbReference type="Proteomes" id="UP000008316">
    <property type="component" value="Chromosome 1"/>
</dbReference>
<keyword evidence="3" id="KW-1185">Reference proteome</keyword>
<dbReference type="Gene3D" id="1.10.10.2910">
    <property type="match status" value="1"/>
</dbReference>
<dbReference type="eggNOG" id="ENOG5033HFS">
    <property type="taxonomic scope" value="Bacteria"/>
</dbReference>
<accession>F2L9M4</accession>
<sequence>MSDADNRPYVMRGNRVAHRSAIEIVQSAETFCRLFRVSRKTRRDIAKFIESLSTRSICIDLIEDHKWLWFTDAICSPETFTILVPESTYTKACNGDETAISTICHEIGHLVLAHKAVLHNEKSAKPLQGEDAEWQADAFADYLMARMGMTPSTQLTLDFRDEE</sequence>
<dbReference type="AlphaFoldDB" id="F2L9M4"/>
<dbReference type="HOGENOM" id="CLU_1649557_0_0_4"/>
<dbReference type="Pfam" id="PF06114">
    <property type="entry name" value="Peptidase_M78"/>
    <property type="match status" value="1"/>
</dbReference>
<evidence type="ECO:0000259" key="1">
    <source>
        <dbReference type="Pfam" id="PF06114"/>
    </source>
</evidence>
<evidence type="ECO:0000313" key="2">
    <source>
        <dbReference type="EMBL" id="AEA59787.1"/>
    </source>
</evidence>
<evidence type="ECO:0000313" key="3">
    <source>
        <dbReference type="Proteomes" id="UP000008316"/>
    </source>
</evidence>
<organism evidence="2 3">
    <name type="scientific">Burkholderia gladioli (strain BSR3)</name>
    <dbReference type="NCBI Taxonomy" id="999541"/>
    <lineage>
        <taxon>Bacteria</taxon>
        <taxon>Pseudomonadati</taxon>
        <taxon>Pseudomonadota</taxon>
        <taxon>Betaproteobacteria</taxon>
        <taxon>Burkholderiales</taxon>
        <taxon>Burkholderiaceae</taxon>
        <taxon>Burkholderia</taxon>
    </lineage>
</organism>
<dbReference type="InterPro" id="IPR010359">
    <property type="entry name" value="IrrE_HExxH"/>
</dbReference>
<dbReference type="EMBL" id="CP002599">
    <property type="protein sequence ID" value="AEA59787.1"/>
    <property type="molecule type" value="Genomic_DNA"/>
</dbReference>
<dbReference type="KEGG" id="bgd:bgla_1g11030"/>
<protein>
    <recommendedName>
        <fullName evidence="1">IrrE N-terminal-like domain-containing protein</fullName>
    </recommendedName>
</protein>
<proteinExistence type="predicted"/>
<gene>
    <name evidence="2" type="ordered locus">bgla_1g11030</name>
</gene>
<name>F2L9M4_BURGS</name>
<dbReference type="STRING" id="999541.bgla_1g11030"/>